<sequence>MKKRYFAIAALLTLPFGQASADVIPQGQALSDLERHPASLPTASFRGGQWEHASNRFGGFEHGSWGGAWAGSNGKGCRKVVTWVKVKDHPVWGYPIYRPSVKKVCPSPH</sequence>
<dbReference type="EMBL" id="VRZA01000009">
    <property type="protein sequence ID" value="TXS89893.1"/>
    <property type="molecule type" value="Genomic_DNA"/>
</dbReference>
<protein>
    <submittedName>
        <fullName evidence="2">Uncharacterized protein</fullName>
    </submittedName>
</protein>
<evidence type="ECO:0000313" key="2">
    <source>
        <dbReference type="EMBL" id="TXS89893.1"/>
    </source>
</evidence>
<name>A0A5C8ZN22_9GAMM</name>
<dbReference type="AlphaFoldDB" id="A0A5C8ZN22"/>
<evidence type="ECO:0000256" key="1">
    <source>
        <dbReference type="SAM" id="SignalP"/>
    </source>
</evidence>
<gene>
    <name evidence="2" type="ORF">FV139_19395</name>
</gene>
<proteinExistence type="predicted"/>
<feature type="signal peptide" evidence="1">
    <location>
        <begin position="1"/>
        <end position="21"/>
    </location>
</feature>
<evidence type="ECO:0000313" key="3">
    <source>
        <dbReference type="Proteomes" id="UP000321039"/>
    </source>
</evidence>
<accession>A0A5C8ZN22</accession>
<keyword evidence="1" id="KW-0732">Signal</keyword>
<comment type="caution">
    <text evidence="2">The sequence shown here is derived from an EMBL/GenBank/DDBJ whole genome shotgun (WGS) entry which is preliminary data.</text>
</comment>
<dbReference type="Proteomes" id="UP000321039">
    <property type="component" value="Unassembled WGS sequence"/>
</dbReference>
<dbReference type="RefSeq" id="WP_148070142.1">
    <property type="nucleotide sequence ID" value="NZ_VRZA01000009.1"/>
</dbReference>
<feature type="chain" id="PRO_5022829209" evidence="1">
    <location>
        <begin position="22"/>
        <end position="109"/>
    </location>
</feature>
<reference evidence="2 3" key="1">
    <citation type="submission" date="2019-08" db="EMBL/GenBank/DDBJ databases">
        <title>Parahaliea maris sp. nov., isolated from the surface seawater.</title>
        <authorList>
            <person name="Liu Y."/>
        </authorList>
    </citation>
    <scope>NUCLEOTIDE SEQUENCE [LARGE SCALE GENOMIC DNA]</scope>
    <source>
        <strain evidence="2 3">HSLHS9</strain>
    </source>
</reference>
<organism evidence="2 3">
    <name type="scientific">Parahaliea maris</name>
    <dbReference type="NCBI Taxonomy" id="2716870"/>
    <lineage>
        <taxon>Bacteria</taxon>
        <taxon>Pseudomonadati</taxon>
        <taxon>Pseudomonadota</taxon>
        <taxon>Gammaproteobacteria</taxon>
        <taxon>Cellvibrionales</taxon>
        <taxon>Halieaceae</taxon>
        <taxon>Parahaliea</taxon>
    </lineage>
</organism>
<keyword evidence="3" id="KW-1185">Reference proteome</keyword>